<keyword evidence="1 2" id="KW-0103">Bromodomain</keyword>
<accession>A0A9P9ITZ0</accession>
<name>A0A9P9ITZ0_9HYPO</name>
<dbReference type="Gene3D" id="1.20.920.10">
    <property type="entry name" value="Bromodomain-like"/>
    <property type="match status" value="1"/>
</dbReference>
<evidence type="ECO:0000259" key="3">
    <source>
        <dbReference type="PROSITE" id="PS50014"/>
    </source>
</evidence>
<dbReference type="AlphaFoldDB" id="A0A9P9ITZ0"/>
<evidence type="ECO:0000256" key="2">
    <source>
        <dbReference type="PROSITE-ProRule" id="PRU00035"/>
    </source>
</evidence>
<dbReference type="GO" id="GO:0045944">
    <property type="term" value="P:positive regulation of transcription by RNA polymerase II"/>
    <property type="evidence" value="ECO:0007669"/>
    <property type="project" value="TreeGrafter"/>
</dbReference>
<organism evidence="4 5">
    <name type="scientific">Dactylonectria macrodidyma</name>
    <dbReference type="NCBI Taxonomy" id="307937"/>
    <lineage>
        <taxon>Eukaryota</taxon>
        <taxon>Fungi</taxon>
        <taxon>Dikarya</taxon>
        <taxon>Ascomycota</taxon>
        <taxon>Pezizomycotina</taxon>
        <taxon>Sordariomycetes</taxon>
        <taxon>Hypocreomycetidae</taxon>
        <taxon>Hypocreales</taxon>
        <taxon>Nectriaceae</taxon>
        <taxon>Dactylonectria</taxon>
    </lineage>
</organism>
<dbReference type="OrthoDB" id="21449at2759"/>
<dbReference type="Pfam" id="PF00439">
    <property type="entry name" value="Bromodomain"/>
    <property type="match status" value="1"/>
</dbReference>
<feature type="domain" description="Bromo" evidence="3">
    <location>
        <begin position="91"/>
        <end position="152"/>
    </location>
</feature>
<keyword evidence="5" id="KW-1185">Reference proteome</keyword>
<dbReference type="PANTHER" id="PTHR45750:SF3">
    <property type="entry name" value="HISTONE ACETYLTRANSFERASE"/>
    <property type="match status" value="1"/>
</dbReference>
<evidence type="ECO:0000256" key="1">
    <source>
        <dbReference type="ARBA" id="ARBA00023117"/>
    </source>
</evidence>
<dbReference type="PANTHER" id="PTHR45750">
    <property type="entry name" value="GH11602P"/>
    <property type="match status" value="1"/>
</dbReference>
<dbReference type="EMBL" id="JAGMUV010000017">
    <property type="protein sequence ID" value="KAH7130849.1"/>
    <property type="molecule type" value="Genomic_DNA"/>
</dbReference>
<evidence type="ECO:0000313" key="4">
    <source>
        <dbReference type="EMBL" id="KAH7130849.1"/>
    </source>
</evidence>
<evidence type="ECO:0000313" key="5">
    <source>
        <dbReference type="Proteomes" id="UP000738349"/>
    </source>
</evidence>
<dbReference type="Proteomes" id="UP000738349">
    <property type="component" value="Unassembled WGS sequence"/>
</dbReference>
<dbReference type="PRINTS" id="PR00503">
    <property type="entry name" value="BROMODOMAIN"/>
</dbReference>
<proteinExistence type="predicted"/>
<dbReference type="PROSITE" id="PS50014">
    <property type="entry name" value="BROMODOMAIN_2"/>
    <property type="match status" value="1"/>
</dbReference>
<gene>
    <name evidence="4" type="ORF">EDB81DRAFT_950335</name>
</gene>
<dbReference type="GO" id="GO:0010484">
    <property type="term" value="F:histone H3 acetyltransferase activity"/>
    <property type="evidence" value="ECO:0007669"/>
    <property type="project" value="TreeGrafter"/>
</dbReference>
<dbReference type="SMART" id="SM00297">
    <property type="entry name" value="BROMO"/>
    <property type="match status" value="1"/>
</dbReference>
<dbReference type="GO" id="GO:0000123">
    <property type="term" value="C:histone acetyltransferase complex"/>
    <property type="evidence" value="ECO:0007669"/>
    <property type="project" value="TreeGrafter"/>
</dbReference>
<dbReference type="InterPro" id="IPR036427">
    <property type="entry name" value="Bromodomain-like_sf"/>
</dbReference>
<dbReference type="InterPro" id="IPR001487">
    <property type="entry name" value="Bromodomain"/>
</dbReference>
<dbReference type="InterPro" id="IPR037800">
    <property type="entry name" value="GCN5"/>
</dbReference>
<sequence length="189" mass="21084">MSYLKDYVKASSDIVRFLTYANNYAIGGTIMQRSMLLRIRAFSKSHEIHQPPKQWKNGVTPTNPQSVNAIRTSAPTSTKCPPEPPIIVAIPTSNSKDDVTDHCDIIKEPMDLDTIEAKLEADQYMAPEDFIKGVRLVFANCRKYNHENTSYARRRKQFGEVHAAADKCNPGMATFAAVKATTPPAPHYA</sequence>
<protein>
    <submittedName>
        <fullName evidence="4">Bromodomain-containing protein</fullName>
    </submittedName>
</protein>
<dbReference type="SUPFAM" id="SSF47370">
    <property type="entry name" value="Bromodomain"/>
    <property type="match status" value="1"/>
</dbReference>
<reference evidence="4" key="1">
    <citation type="journal article" date="2021" name="Nat. Commun.">
        <title>Genetic determinants of endophytism in the Arabidopsis root mycobiome.</title>
        <authorList>
            <person name="Mesny F."/>
            <person name="Miyauchi S."/>
            <person name="Thiergart T."/>
            <person name="Pickel B."/>
            <person name="Atanasova L."/>
            <person name="Karlsson M."/>
            <person name="Huettel B."/>
            <person name="Barry K.W."/>
            <person name="Haridas S."/>
            <person name="Chen C."/>
            <person name="Bauer D."/>
            <person name="Andreopoulos W."/>
            <person name="Pangilinan J."/>
            <person name="LaButti K."/>
            <person name="Riley R."/>
            <person name="Lipzen A."/>
            <person name="Clum A."/>
            <person name="Drula E."/>
            <person name="Henrissat B."/>
            <person name="Kohler A."/>
            <person name="Grigoriev I.V."/>
            <person name="Martin F.M."/>
            <person name="Hacquard S."/>
        </authorList>
    </citation>
    <scope>NUCLEOTIDE SEQUENCE</scope>
    <source>
        <strain evidence="4">MPI-CAGE-AT-0147</strain>
    </source>
</reference>
<comment type="caution">
    <text evidence="4">The sequence shown here is derived from an EMBL/GenBank/DDBJ whole genome shotgun (WGS) entry which is preliminary data.</text>
</comment>